<sequence length="163" mass="18412">MFFSVIPMSLGDGSLPNFPDPRRHIDTQIEIATSPERVWSVLTDTEAYPSWNPFIRKLTGRLEPRQRLTVRLGGGKTDGGMVFHPEVVTVMPGRRLQWIGRLWGVPGLLTGTHDFEITQTGHGTLFRQSEAFAGVLLWFYDVETVRAEFIKMNRALKSRAEAA</sequence>
<proteinExistence type="predicted"/>
<dbReference type="OrthoDB" id="9800600at2"/>
<gene>
    <name evidence="1" type="ORF">HLH32_03540</name>
</gene>
<dbReference type="EMBL" id="JABEQI010000002">
    <property type="protein sequence ID" value="MBB2185468.1"/>
    <property type="molecule type" value="Genomic_DNA"/>
</dbReference>
<dbReference type="PANTHER" id="PTHR36166">
    <property type="entry name" value="CHROMOSOME 9, WHOLE GENOME SHOTGUN SEQUENCE"/>
    <property type="match status" value="1"/>
</dbReference>
<evidence type="ECO:0000313" key="2">
    <source>
        <dbReference type="Proteomes" id="UP000562982"/>
    </source>
</evidence>
<dbReference type="Pfam" id="PF10604">
    <property type="entry name" value="Polyketide_cyc2"/>
    <property type="match status" value="1"/>
</dbReference>
<reference evidence="1 2" key="1">
    <citation type="submission" date="2020-04" db="EMBL/GenBank/DDBJ databases">
        <title>Description of novel Gluconacetobacter.</title>
        <authorList>
            <person name="Sombolestani A."/>
        </authorList>
    </citation>
    <scope>NUCLEOTIDE SEQUENCE [LARGE SCALE GENOMIC DNA]</scope>
    <source>
        <strain evidence="1 2">LMG 1382</strain>
    </source>
</reference>
<accession>A0A7W4JIK3</accession>
<dbReference type="Proteomes" id="UP000562982">
    <property type="component" value="Unassembled WGS sequence"/>
</dbReference>
<dbReference type="InterPro" id="IPR019587">
    <property type="entry name" value="Polyketide_cyclase/dehydratase"/>
</dbReference>
<dbReference type="Gene3D" id="3.30.530.20">
    <property type="match status" value="1"/>
</dbReference>
<dbReference type="InterPro" id="IPR023393">
    <property type="entry name" value="START-like_dom_sf"/>
</dbReference>
<dbReference type="SUPFAM" id="SSF55961">
    <property type="entry name" value="Bet v1-like"/>
    <property type="match status" value="1"/>
</dbReference>
<dbReference type="AlphaFoldDB" id="A0A7W4JIK3"/>
<evidence type="ECO:0000313" key="1">
    <source>
        <dbReference type="EMBL" id="MBB2185468.1"/>
    </source>
</evidence>
<name>A0A7W4JIK3_GLULI</name>
<dbReference type="CDD" id="cd07822">
    <property type="entry name" value="SRPBCC_4"/>
    <property type="match status" value="1"/>
</dbReference>
<comment type="caution">
    <text evidence="1">The sequence shown here is derived from an EMBL/GenBank/DDBJ whole genome shotgun (WGS) entry which is preliminary data.</text>
</comment>
<dbReference type="RefSeq" id="WP_114726180.1">
    <property type="nucleotide sequence ID" value="NZ_BJMI01000013.1"/>
</dbReference>
<protein>
    <submittedName>
        <fullName evidence="1">SRPBCC domain-containing protein</fullName>
    </submittedName>
</protein>
<organism evidence="1 2">
    <name type="scientific">Gluconacetobacter liquefaciens</name>
    <name type="common">Acetobacter liquefaciens</name>
    <dbReference type="NCBI Taxonomy" id="89584"/>
    <lineage>
        <taxon>Bacteria</taxon>
        <taxon>Pseudomonadati</taxon>
        <taxon>Pseudomonadota</taxon>
        <taxon>Alphaproteobacteria</taxon>
        <taxon>Acetobacterales</taxon>
        <taxon>Acetobacteraceae</taxon>
        <taxon>Gluconacetobacter</taxon>
    </lineage>
</organism>
<dbReference type="PANTHER" id="PTHR36166:SF1">
    <property type="entry name" value="SRPBCC DOMAIN-CONTAINING PROTEIN"/>
    <property type="match status" value="1"/>
</dbReference>